<dbReference type="OrthoDB" id="2998253at2759"/>
<dbReference type="AlphaFoldDB" id="A0A4Y9Y7B6"/>
<dbReference type="EMBL" id="SEOQ01000805">
    <property type="protein sequence ID" value="TFY56709.1"/>
    <property type="molecule type" value="Genomic_DNA"/>
</dbReference>
<comment type="caution">
    <text evidence="1">The sequence shown here is derived from an EMBL/GenBank/DDBJ whole genome shotgun (WGS) entry which is preliminary data.</text>
</comment>
<gene>
    <name evidence="1" type="ORF">EVG20_g8823</name>
</gene>
<dbReference type="Gene3D" id="1.20.1280.50">
    <property type="match status" value="1"/>
</dbReference>
<accession>A0A4Y9Y7B6</accession>
<protein>
    <submittedName>
        <fullName evidence="1">Uncharacterized protein</fullName>
    </submittedName>
</protein>
<dbReference type="Proteomes" id="UP000298327">
    <property type="component" value="Unassembled WGS sequence"/>
</dbReference>
<organism evidence="1 2">
    <name type="scientific">Dentipellis fragilis</name>
    <dbReference type="NCBI Taxonomy" id="205917"/>
    <lineage>
        <taxon>Eukaryota</taxon>
        <taxon>Fungi</taxon>
        <taxon>Dikarya</taxon>
        <taxon>Basidiomycota</taxon>
        <taxon>Agaricomycotina</taxon>
        <taxon>Agaricomycetes</taxon>
        <taxon>Russulales</taxon>
        <taxon>Hericiaceae</taxon>
        <taxon>Dentipellis</taxon>
    </lineage>
</organism>
<sequence>MEFVVRIVPQDAVLCPDPNLHATASRRVTPPINKLPAEILEYIFLLNTQVAYEAQVRSYNPMSNLELSGPRHRKGFPDTNYPSSVPVSHVCCQWRSIALQYPELWTFISITLSPRWIAACFQRSSTRPLAIHMDVPIWYNHRNLLLTFKHNMQRLKYLFISKVTFEKSISPLVEAVSASEFFLIIDIIRERPAPILEFLLVEIPPARDGGQFVIPANIFRSNAPHLEKVSFGRNIIMEPSQVYSNLTNLRITAPASLQHLTQLIGMMPKLCELETGVIFCNPAEDAMQPTSLAIGPIQKLRMSAWRGTMTRLALFLCLLPDLKMLTIATDGSNWLLDTDDDAHLIEGPINLPRNFHLKATLASITDLYGLLSSISLPFPAYMEICARFTAHSYDDATIRRVASLAAEHLWICKPSPLPHMITITHLSISQVVQFFDLSASDAARPWHDHDAPSNSSFAPFKFACADPDPPLLAVRLLSALLPTMQIHTVSMSIPAPFYGESRIFSTPENGWTSALCSIPNLRQLKLSLGAVVPILQELLDRASATTTTNQNRTSQPALRVLLPRIEALAISWPQESRGMPECQGRIFSLLYPLLKFPVVKDNEAWLREIVLDRCGFFDSEVLKLGKYVHKMVLVGPAISNRSSVDVAKLP</sequence>
<reference evidence="1 2" key="1">
    <citation type="submission" date="2019-02" db="EMBL/GenBank/DDBJ databases">
        <title>Genome sequencing of the rare red list fungi Dentipellis fragilis.</title>
        <authorList>
            <person name="Buettner E."/>
            <person name="Kellner H."/>
        </authorList>
    </citation>
    <scope>NUCLEOTIDE SEQUENCE [LARGE SCALE GENOMIC DNA]</scope>
    <source>
        <strain evidence="1 2">DSM 105465</strain>
    </source>
</reference>
<evidence type="ECO:0000313" key="1">
    <source>
        <dbReference type="EMBL" id="TFY56709.1"/>
    </source>
</evidence>
<evidence type="ECO:0000313" key="2">
    <source>
        <dbReference type="Proteomes" id="UP000298327"/>
    </source>
</evidence>
<keyword evidence="2" id="KW-1185">Reference proteome</keyword>
<name>A0A4Y9Y7B6_9AGAM</name>
<proteinExistence type="predicted"/>